<proteinExistence type="inferred from homology"/>
<evidence type="ECO:0000313" key="11">
    <source>
        <dbReference type="Proteomes" id="UP001199296"/>
    </source>
</evidence>
<dbReference type="InterPro" id="IPR049577">
    <property type="entry name" value="GMPP_N"/>
</dbReference>
<feature type="domain" description="Nucleotidyl transferase" evidence="8">
    <location>
        <begin position="4"/>
        <end position="288"/>
    </location>
</feature>
<evidence type="ECO:0000256" key="7">
    <source>
        <dbReference type="ARBA" id="ARBA00047343"/>
    </source>
</evidence>
<dbReference type="CDD" id="cd02509">
    <property type="entry name" value="GDP-M1P_Guanylyltransferase"/>
    <property type="match status" value="1"/>
</dbReference>
<dbReference type="InterPro" id="IPR005835">
    <property type="entry name" value="NTP_transferase_dom"/>
</dbReference>
<dbReference type="InterPro" id="IPR029044">
    <property type="entry name" value="Nucleotide-diphossugar_trans"/>
</dbReference>
<evidence type="ECO:0000256" key="1">
    <source>
        <dbReference type="ARBA" id="ARBA00006115"/>
    </source>
</evidence>
<evidence type="ECO:0000256" key="6">
    <source>
        <dbReference type="ARBA" id="ARBA00023134"/>
    </source>
</evidence>
<dbReference type="Pfam" id="PF00483">
    <property type="entry name" value="NTP_transferase"/>
    <property type="match status" value="1"/>
</dbReference>
<dbReference type="Pfam" id="PF22640">
    <property type="entry name" value="ManC_GMP_beta-helix"/>
    <property type="match status" value="1"/>
</dbReference>
<dbReference type="GO" id="GO:0009298">
    <property type="term" value="P:GDP-mannose biosynthetic process"/>
    <property type="evidence" value="ECO:0007669"/>
    <property type="project" value="TreeGrafter"/>
</dbReference>
<dbReference type="Gene3D" id="3.90.550.10">
    <property type="entry name" value="Spore Coat Polysaccharide Biosynthesis Protein SpsA, Chain A"/>
    <property type="match status" value="1"/>
</dbReference>
<dbReference type="GO" id="GO:0004475">
    <property type="term" value="F:mannose-1-phosphate guanylyltransferase (GTP) activity"/>
    <property type="evidence" value="ECO:0007669"/>
    <property type="project" value="UniProtKB-EC"/>
</dbReference>
<dbReference type="RefSeq" id="WP_229346376.1">
    <property type="nucleotide sequence ID" value="NZ_JAJFAT010000015.1"/>
</dbReference>
<dbReference type="GO" id="GO:0005525">
    <property type="term" value="F:GTP binding"/>
    <property type="evidence" value="ECO:0007669"/>
    <property type="project" value="UniProtKB-KW"/>
</dbReference>
<keyword evidence="6" id="KW-0342">GTP-binding</keyword>
<evidence type="ECO:0000256" key="3">
    <source>
        <dbReference type="ARBA" id="ARBA00022679"/>
    </source>
</evidence>
<sequence length="358" mass="40401">MITALIMAGGEGTRFWPLSRKDNPKQFLKLNDEQKTMLQQTVERIAQLVPYEQIFIATNDSYQQAIKDQLAEIPEDNIIIEPLKRNTAPSIGLSSVIIEEKYPGSTMLVLPADHLIKDQNNFLDILKKAIMTAATGENLVTIGIEPTHPETGYGYIHFGDKLHTIDGDSVFKVENFTEKPDLDTAAEFLKDGSYLWNSGMFIWNLNSILANIEEHLPKLHLSLEKIREALNTEQQAEIIKEEFEKMESISIDYGIMEKADDIFVIPGSFGWDDLGSWPALERIKKVDEQGNVVVGKHYGIDTKNSIIHSTDKVITTIGLDNIVIVNTDDAVLICDKKRAQEVKRIREILSEEGLDDYL</sequence>
<protein>
    <recommendedName>
        <fullName evidence="2">mannose-1-phosphate guanylyltransferase</fullName>
        <ecNumber evidence="2">2.7.7.13</ecNumber>
    </recommendedName>
</protein>
<dbReference type="PANTHER" id="PTHR46390:SF1">
    <property type="entry name" value="MANNOSE-1-PHOSPHATE GUANYLYLTRANSFERASE"/>
    <property type="match status" value="1"/>
</dbReference>
<dbReference type="SUPFAM" id="SSF159283">
    <property type="entry name" value="Guanosine diphospho-D-mannose pyrophosphorylase/mannose-6-phosphate isomerase linker domain"/>
    <property type="match status" value="1"/>
</dbReference>
<comment type="caution">
    <text evidence="10">The sequence shown here is derived from an EMBL/GenBank/DDBJ whole genome shotgun (WGS) entry which is preliminary data.</text>
</comment>
<name>A0AAW4X1J5_9FIRM</name>
<evidence type="ECO:0000259" key="9">
    <source>
        <dbReference type="Pfam" id="PF22640"/>
    </source>
</evidence>
<keyword evidence="3 10" id="KW-0808">Transferase</keyword>
<dbReference type="Proteomes" id="UP001199296">
    <property type="component" value="Unassembled WGS sequence"/>
</dbReference>
<evidence type="ECO:0000259" key="8">
    <source>
        <dbReference type="Pfam" id="PF00483"/>
    </source>
</evidence>
<accession>A0AAW4X1J5</accession>
<dbReference type="FunFam" id="3.90.550.10:FF:000046">
    <property type="entry name" value="Mannose-1-phosphate guanylyltransferase (GDP)"/>
    <property type="match status" value="1"/>
</dbReference>
<comment type="similarity">
    <text evidence="1">Belongs to the mannose-6-phosphate isomerase type 2 family.</text>
</comment>
<dbReference type="InterPro" id="IPR054566">
    <property type="entry name" value="ManC/GMP-like_b-helix"/>
</dbReference>
<dbReference type="InterPro" id="IPR051161">
    <property type="entry name" value="Mannose-6P_isomerase_type2"/>
</dbReference>
<evidence type="ECO:0000256" key="2">
    <source>
        <dbReference type="ARBA" id="ARBA00012387"/>
    </source>
</evidence>
<evidence type="ECO:0000256" key="4">
    <source>
        <dbReference type="ARBA" id="ARBA00022695"/>
    </source>
</evidence>
<feature type="domain" description="MannoseP isomerase/GMP-like beta-helix" evidence="9">
    <location>
        <begin position="295"/>
        <end position="345"/>
    </location>
</feature>
<evidence type="ECO:0000256" key="5">
    <source>
        <dbReference type="ARBA" id="ARBA00022741"/>
    </source>
</evidence>
<evidence type="ECO:0000313" key="10">
    <source>
        <dbReference type="EMBL" id="MCC3145675.1"/>
    </source>
</evidence>
<dbReference type="PANTHER" id="PTHR46390">
    <property type="entry name" value="MANNOSE-1-PHOSPHATE GUANYLYLTRANSFERASE"/>
    <property type="match status" value="1"/>
</dbReference>
<gene>
    <name evidence="10" type="ORF">LJ207_10105</name>
</gene>
<keyword evidence="4" id="KW-0548">Nucleotidyltransferase</keyword>
<dbReference type="EMBL" id="JAJFAT010000015">
    <property type="protein sequence ID" value="MCC3145675.1"/>
    <property type="molecule type" value="Genomic_DNA"/>
</dbReference>
<organism evidence="10 11">
    <name type="scientific">Halanaerobium polyolivorans</name>
    <dbReference type="NCBI Taxonomy" id="2886943"/>
    <lineage>
        <taxon>Bacteria</taxon>
        <taxon>Bacillati</taxon>
        <taxon>Bacillota</taxon>
        <taxon>Clostridia</taxon>
        <taxon>Halanaerobiales</taxon>
        <taxon>Halanaerobiaceae</taxon>
        <taxon>Halanaerobium</taxon>
    </lineage>
</organism>
<dbReference type="SUPFAM" id="SSF53448">
    <property type="entry name" value="Nucleotide-diphospho-sugar transferases"/>
    <property type="match status" value="1"/>
</dbReference>
<keyword evidence="5" id="KW-0547">Nucleotide-binding</keyword>
<dbReference type="AlphaFoldDB" id="A0AAW4X1J5"/>
<reference evidence="10 11" key="1">
    <citation type="submission" date="2021-10" db="EMBL/GenBank/DDBJ databases">
        <authorList>
            <person name="Grouzdev D.S."/>
            <person name="Pantiukh K.S."/>
            <person name="Krutkina M.S."/>
        </authorList>
    </citation>
    <scope>NUCLEOTIDE SEQUENCE [LARGE SCALE GENOMIC DNA]</scope>
    <source>
        <strain evidence="10 11">Z-7514</strain>
    </source>
</reference>
<comment type="catalytic activity">
    <reaction evidence="7">
        <text>alpha-D-mannose 1-phosphate + GTP + H(+) = GDP-alpha-D-mannose + diphosphate</text>
        <dbReference type="Rhea" id="RHEA:15229"/>
        <dbReference type="ChEBI" id="CHEBI:15378"/>
        <dbReference type="ChEBI" id="CHEBI:33019"/>
        <dbReference type="ChEBI" id="CHEBI:37565"/>
        <dbReference type="ChEBI" id="CHEBI:57527"/>
        <dbReference type="ChEBI" id="CHEBI:58409"/>
        <dbReference type="EC" id="2.7.7.13"/>
    </reaction>
</comment>
<dbReference type="EC" id="2.7.7.13" evidence="2"/>
<keyword evidence="11" id="KW-1185">Reference proteome</keyword>